<feature type="transmembrane region" description="Helical" evidence="7">
    <location>
        <begin position="142"/>
        <end position="163"/>
    </location>
</feature>
<keyword evidence="6 7" id="KW-0472">Membrane</keyword>
<evidence type="ECO:0000259" key="8">
    <source>
        <dbReference type="PROSITE" id="PS50928"/>
    </source>
</evidence>
<dbReference type="Proteomes" id="UP000824002">
    <property type="component" value="Unassembled WGS sequence"/>
</dbReference>
<feature type="domain" description="ABC transmembrane type-1" evidence="8">
    <location>
        <begin position="76"/>
        <end position="284"/>
    </location>
</feature>
<keyword evidence="2 7" id="KW-0813">Transport</keyword>
<evidence type="ECO:0000313" key="10">
    <source>
        <dbReference type="Proteomes" id="UP000824002"/>
    </source>
</evidence>
<feature type="transmembrane region" description="Helical" evidence="7">
    <location>
        <begin position="184"/>
        <end position="209"/>
    </location>
</feature>
<keyword evidence="4 7" id="KW-0812">Transmembrane</keyword>
<feature type="transmembrane region" description="Helical" evidence="7">
    <location>
        <begin position="71"/>
        <end position="99"/>
    </location>
</feature>
<proteinExistence type="inferred from homology"/>
<dbReference type="GO" id="GO:0005886">
    <property type="term" value="C:plasma membrane"/>
    <property type="evidence" value="ECO:0007669"/>
    <property type="project" value="UniProtKB-SubCell"/>
</dbReference>
<dbReference type="InterPro" id="IPR000515">
    <property type="entry name" value="MetI-like"/>
</dbReference>
<dbReference type="SUPFAM" id="SSF161098">
    <property type="entry name" value="MetI-like"/>
    <property type="match status" value="1"/>
</dbReference>
<comment type="subcellular location">
    <subcellularLocation>
        <location evidence="1 7">Cell membrane</location>
        <topology evidence="1 7">Multi-pass membrane protein</topology>
    </subcellularLocation>
</comment>
<evidence type="ECO:0000256" key="1">
    <source>
        <dbReference type="ARBA" id="ARBA00004651"/>
    </source>
</evidence>
<dbReference type="PANTHER" id="PTHR43744">
    <property type="entry name" value="ABC TRANSPORTER PERMEASE PROTEIN MG189-RELATED-RELATED"/>
    <property type="match status" value="1"/>
</dbReference>
<protein>
    <submittedName>
        <fullName evidence="9">Carbohydrate ABC transporter permease</fullName>
    </submittedName>
</protein>
<dbReference type="CDD" id="cd06261">
    <property type="entry name" value="TM_PBP2"/>
    <property type="match status" value="1"/>
</dbReference>
<dbReference type="GO" id="GO:0055085">
    <property type="term" value="P:transmembrane transport"/>
    <property type="evidence" value="ECO:0007669"/>
    <property type="project" value="InterPro"/>
</dbReference>
<feature type="transmembrane region" description="Helical" evidence="7">
    <location>
        <begin position="265"/>
        <end position="284"/>
    </location>
</feature>
<dbReference type="Gene3D" id="1.10.3720.10">
    <property type="entry name" value="MetI-like"/>
    <property type="match status" value="1"/>
</dbReference>
<dbReference type="PROSITE" id="PS50928">
    <property type="entry name" value="ABC_TM1"/>
    <property type="match status" value="1"/>
</dbReference>
<dbReference type="EMBL" id="DVJP01000082">
    <property type="protein sequence ID" value="HIS77676.1"/>
    <property type="molecule type" value="Genomic_DNA"/>
</dbReference>
<evidence type="ECO:0000256" key="7">
    <source>
        <dbReference type="RuleBase" id="RU363032"/>
    </source>
</evidence>
<dbReference type="Pfam" id="PF00528">
    <property type="entry name" value="BPD_transp_1"/>
    <property type="match status" value="1"/>
</dbReference>
<dbReference type="AlphaFoldDB" id="A0A9D1K0U3"/>
<evidence type="ECO:0000256" key="2">
    <source>
        <dbReference type="ARBA" id="ARBA00022448"/>
    </source>
</evidence>
<name>A0A9D1K0U3_9FIRM</name>
<evidence type="ECO:0000256" key="3">
    <source>
        <dbReference type="ARBA" id="ARBA00022475"/>
    </source>
</evidence>
<reference evidence="9" key="2">
    <citation type="journal article" date="2021" name="PeerJ">
        <title>Extensive microbial diversity within the chicken gut microbiome revealed by metagenomics and culture.</title>
        <authorList>
            <person name="Gilroy R."/>
            <person name="Ravi A."/>
            <person name="Getino M."/>
            <person name="Pursley I."/>
            <person name="Horton D.L."/>
            <person name="Alikhan N.F."/>
            <person name="Baker D."/>
            <person name="Gharbi K."/>
            <person name="Hall N."/>
            <person name="Watson M."/>
            <person name="Adriaenssens E.M."/>
            <person name="Foster-Nyarko E."/>
            <person name="Jarju S."/>
            <person name="Secka A."/>
            <person name="Antonio M."/>
            <person name="Oren A."/>
            <person name="Chaudhuri R.R."/>
            <person name="La Ragione R."/>
            <person name="Hildebrand F."/>
            <person name="Pallen M.J."/>
        </authorList>
    </citation>
    <scope>NUCLEOTIDE SEQUENCE</scope>
    <source>
        <strain evidence="9">CHK199-13235</strain>
    </source>
</reference>
<organism evidence="9 10">
    <name type="scientific">Candidatus Merdivicinus excrementipullorum</name>
    <dbReference type="NCBI Taxonomy" id="2840867"/>
    <lineage>
        <taxon>Bacteria</taxon>
        <taxon>Bacillati</taxon>
        <taxon>Bacillota</taxon>
        <taxon>Clostridia</taxon>
        <taxon>Eubacteriales</taxon>
        <taxon>Oscillospiraceae</taxon>
        <taxon>Oscillospiraceae incertae sedis</taxon>
        <taxon>Candidatus Merdivicinus</taxon>
    </lineage>
</organism>
<dbReference type="InterPro" id="IPR035906">
    <property type="entry name" value="MetI-like_sf"/>
</dbReference>
<gene>
    <name evidence="9" type="ORF">IAB51_12900</name>
</gene>
<comment type="similarity">
    <text evidence="7">Belongs to the binding-protein-dependent transport system permease family.</text>
</comment>
<feature type="transmembrane region" description="Helical" evidence="7">
    <location>
        <begin position="111"/>
        <end position="130"/>
    </location>
</feature>
<dbReference type="PANTHER" id="PTHR43744:SF9">
    <property type="entry name" value="POLYGALACTURONAN_RHAMNOGALACTURONAN TRANSPORT SYSTEM PERMEASE PROTEIN YTCP"/>
    <property type="match status" value="1"/>
</dbReference>
<keyword evidence="3" id="KW-1003">Cell membrane</keyword>
<evidence type="ECO:0000256" key="5">
    <source>
        <dbReference type="ARBA" id="ARBA00022989"/>
    </source>
</evidence>
<evidence type="ECO:0000256" key="6">
    <source>
        <dbReference type="ARBA" id="ARBA00023136"/>
    </source>
</evidence>
<sequence length="299" mass="33662">MSAVQKKTKGDIIFNVIIYVLTGLFSLMCIYPIYYVFIYSISDPIMAQRGVTLYPRGFSLVGYQSLFQLNAILNAFVVSILRTVIGTVATVVACGFFAYLMTQDSMPFRKVIYRMMIITMYVGGGMIPVYLLMKEIHLINTFWVYIIPSMFGAYNVILIKTYLESVSKSLQESAEIDGAGHFTIFFKIIVPVAMPILATIAVFSAVAHWGSWFDSMLYVSNPKLYCVQYLLYQYLNEATALTKQLQQGGGNLNTMVMQQLTPESVKMAITMVVILPILCVYPFMQRYFVKGLMIGAVKG</sequence>
<comment type="caution">
    <text evidence="9">The sequence shown here is derived from an EMBL/GenBank/DDBJ whole genome shotgun (WGS) entry which is preliminary data.</text>
</comment>
<keyword evidence="5 7" id="KW-1133">Transmembrane helix</keyword>
<evidence type="ECO:0000313" key="9">
    <source>
        <dbReference type="EMBL" id="HIS77676.1"/>
    </source>
</evidence>
<accession>A0A9D1K0U3</accession>
<feature type="transmembrane region" description="Helical" evidence="7">
    <location>
        <begin position="12"/>
        <end position="34"/>
    </location>
</feature>
<reference evidence="9" key="1">
    <citation type="submission" date="2020-10" db="EMBL/GenBank/DDBJ databases">
        <authorList>
            <person name="Gilroy R."/>
        </authorList>
    </citation>
    <scope>NUCLEOTIDE SEQUENCE</scope>
    <source>
        <strain evidence="9">CHK199-13235</strain>
    </source>
</reference>
<evidence type="ECO:0000256" key="4">
    <source>
        <dbReference type="ARBA" id="ARBA00022692"/>
    </source>
</evidence>